<accession>X1E3A8</accession>
<protein>
    <submittedName>
        <fullName evidence="1">Uncharacterized protein</fullName>
    </submittedName>
</protein>
<sequence>MHQIDADNDGSLIDESWFTLNNIGDPNDTTTFIMSTNLLKFSSAASGWAGISIENTNASISGETTLWSLGFTNEADDANMTWFNFYDSGGTVFKMTGVAGGAQITAGAGGTTKLYASEVDFDLAANLKVAGSQIDHNDMAGAADINTTGTIKGALAVYAAADITSDTFVGQEDALRGTLVTNEGDGDGETWELPVCTSPTAGFSAKILCAAAETIELDAGSASTIYVSDGTDIVNAEVDDDSV</sequence>
<organism evidence="1">
    <name type="scientific">marine sediment metagenome</name>
    <dbReference type="NCBI Taxonomy" id="412755"/>
    <lineage>
        <taxon>unclassified sequences</taxon>
        <taxon>metagenomes</taxon>
        <taxon>ecological metagenomes</taxon>
    </lineage>
</organism>
<evidence type="ECO:0000313" key="1">
    <source>
        <dbReference type="EMBL" id="GAH11664.1"/>
    </source>
</evidence>
<dbReference type="EMBL" id="BART01032504">
    <property type="protein sequence ID" value="GAH11664.1"/>
    <property type="molecule type" value="Genomic_DNA"/>
</dbReference>
<reference evidence="1" key="1">
    <citation type="journal article" date="2014" name="Front. Microbiol.">
        <title>High frequency of phylogenetically diverse reductive dehalogenase-homologous genes in deep subseafloor sedimentary metagenomes.</title>
        <authorList>
            <person name="Kawai M."/>
            <person name="Futagami T."/>
            <person name="Toyoda A."/>
            <person name="Takaki Y."/>
            <person name="Nishi S."/>
            <person name="Hori S."/>
            <person name="Arai W."/>
            <person name="Tsubouchi T."/>
            <person name="Morono Y."/>
            <person name="Uchiyama I."/>
            <person name="Ito T."/>
            <person name="Fujiyama A."/>
            <person name="Inagaki F."/>
            <person name="Takami H."/>
        </authorList>
    </citation>
    <scope>NUCLEOTIDE SEQUENCE</scope>
    <source>
        <strain evidence="1">Expedition CK06-06</strain>
    </source>
</reference>
<dbReference type="AlphaFoldDB" id="X1E3A8"/>
<feature type="non-terminal residue" evidence="1">
    <location>
        <position position="243"/>
    </location>
</feature>
<name>X1E3A8_9ZZZZ</name>
<comment type="caution">
    <text evidence="1">The sequence shown here is derived from an EMBL/GenBank/DDBJ whole genome shotgun (WGS) entry which is preliminary data.</text>
</comment>
<gene>
    <name evidence="1" type="ORF">S01H4_56150</name>
</gene>
<proteinExistence type="predicted"/>